<evidence type="ECO:0000313" key="3">
    <source>
        <dbReference type="Proteomes" id="UP000198888"/>
    </source>
</evidence>
<proteinExistence type="predicted"/>
<dbReference type="InterPro" id="IPR029058">
    <property type="entry name" value="AB_hydrolase_fold"/>
</dbReference>
<dbReference type="GeneID" id="35001761"/>
<dbReference type="Gene3D" id="3.40.50.1820">
    <property type="entry name" value="alpha/beta hydrolase"/>
    <property type="match status" value="1"/>
</dbReference>
<dbReference type="SUPFAM" id="SSF53474">
    <property type="entry name" value="alpha/beta-Hydrolases"/>
    <property type="match status" value="1"/>
</dbReference>
<dbReference type="GO" id="GO:0016787">
    <property type="term" value="F:hydrolase activity"/>
    <property type="evidence" value="ECO:0007669"/>
    <property type="project" value="UniProtKB-KW"/>
</dbReference>
<evidence type="ECO:0000313" key="2">
    <source>
        <dbReference type="EMBL" id="SEI74841.1"/>
    </source>
</evidence>
<gene>
    <name evidence="2" type="ORF">SAMN05444271_10734</name>
</gene>
<dbReference type="InterPro" id="IPR022742">
    <property type="entry name" value="Hydrolase_4"/>
</dbReference>
<evidence type="ECO:0000259" key="1">
    <source>
        <dbReference type="Pfam" id="PF12146"/>
    </source>
</evidence>
<dbReference type="RefSeq" id="WP_089671632.1">
    <property type="nucleotide sequence ID" value="NZ_CP024845.1"/>
</dbReference>
<dbReference type="EMBL" id="FNYR01000007">
    <property type="protein sequence ID" value="SEI74841.1"/>
    <property type="molecule type" value="Genomic_DNA"/>
</dbReference>
<dbReference type="Pfam" id="PF12146">
    <property type="entry name" value="Hydrolase_4"/>
    <property type="match status" value="1"/>
</dbReference>
<dbReference type="AlphaFoldDB" id="A0A1H6T477"/>
<reference evidence="2 3" key="1">
    <citation type="submission" date="2016-10" db="EMBL/GenBank/DDBJ databases">
        <authorList>
            <person name="de Groot N.N."/>
        </authorList>
    </citation>
    <scope>NUCLEOTIDE SEQUENCE [LARGE SCALE GENOMIC DNA]</scope>
    <source>
        <strain evidence="2 3">DSM 22187</strain>
    </source>
</reference>
<organism evidence="2 3">
    <name type="scientific">Halohasta litchfieldiae</name>
    <dbReference type="NCBI Taxonomy" id="1073996"/>
    <lineage>
        <taxon>Archaea</taxon>
        <taxon>Methanobacteriati</taxon>
        <taxon>Methanobacteriota</taxon>
        <taxon>Stenosarchaea group</taxon>
        <taxon>Halobacteria</taxon>
        <taxon>Halobacteriales</taxon>
        <taxon>Haloferacaceae</taxon>
        <taxon>Halohasta</taxon>
    </lineage>
</organism>
<accession>A0A1H6T477</accession>
<dbReference type="InterPro" id="IPR050228">
    <property type="entry name" value="Carboxylesterase_BioH"/>
</dbReference>
<feature type="domain" description="Serine aminopeptidase S33" evidence="1">
    <location>
        <begin position="72"/>
        <end position="296"/>
    </location>
</feature>
<dbReference type="OrthoDB" id="338651at2157"/>
<keyword evidence="3" id="KW-1185">Reference proteome</keyword>
<name>A0A1H6T477_9EURY</name>
<dbReference type="STRING" id="1073996.SAMN05444271_10734"/>
<dbReference type="Proteomes" id="UP000198888">
    <property type="component" value="Unassembled WGS sequence"/>
</dbReference>
<dbReference type="PANTHER" id="PTHR43194">
    <property type="entry name" value="HYDROLASE ALPHA/BETA FOLD FAMILY"/>
    <property type="match status" value="1"/>
</dbReference>
<dbReference type="KEGG" id="hae:halTADL_0946"/>
<keyword evidence="2" id="KW-0378">Hydrolase</keyword>
<accession>A0A2H4Q035</accession>
<dbReference type="PROSITE" id="PS51257">
    <property type="entry name" value="PROKAR_LIPOPROTEIN"/>
    <property type="match status" value="1"/>
</dbReference>
<protein>
    <submittedName>
        <fullName evidence="2">Lysophospholipase, alpha-beta hydrolase superfamily</fullName>
    </submittedName>
</protein>
<dbReference type="PANTHER" id="PTHR43194:SF2">
    <property type="entry name" value="PEROXISOMAL MEMBRANE PROTEIN LPX1"/>
    <property type="match status" value="1"/>
</dbReference>
<sequence length="320" mass="34494">MDSSPTRRRTLQLGGTAIAAGLAGCLGEEPPEGTLDFDGLDRIDESTLPKKQKYATSDRPFPTYRRYDADDADTVVVLLHSAGFDSRLLQPLATAISEANVAHVVTPDLRGHGSDPKTRGDIDYIGQYEADLQYLIRNLGKAYPDANVVIGGHGTGGGIAVRFASGSYGSLVDGYLLLAPYLGRKTSTTRRALGGWANFYTDRIVMLRVFTGFGLESYSDMTTVEFDIPESVRDGTRTPAHTYRLMVSYTPQEDDVSEMAAVPCLTVVGTADETAHPDAYEPLFASHTDAGVELVDDASHLDVVLTDVAIDPIVDWLGGI</sequence>